<gene>
    <name evidence="5" type="ORF">PYCCODRAFT_878236</name>
</gene>
<dbReference type="PANTHER" id="PTHR15680:SF9">
    <property type="entry name" value="LARGE RIBOSOMAL SUBUNIT PROTEIN BL19M"/>
    <property type="match status" value="1"/>
</dbReference>
<dbReference type="EMBL" id="KZ084130">
    <property type="protein sequence ID" value="OSC99215.1"/>
    <property type="molecule type" value="Genomic_DNA"/>
</dbReference>
<comment type="similarity">
    <text evidence="1">Belongs to the bacterial ribosomal protein bL19 family.</text>
</comment>
<reference evidence="5 6" key="1">
    <citation type="journal article" date="2015" name="Biotechnol. Biofuels">
        <title>Enhanced degradation of softwood versus hardwood by the white-rot fungus Pycnoporus coccineus.</title>
        <authorList>
            <person name="Couturier M."/>
            <person name="Navarro D."/>
            <person name="Chevret D."/>
            <person name="Henrissat B."/>
            <person name="Piumi F."/>
            <person name="Ruiz-Duenas F.J."/>
            <person name="Martinez A.T."/>
            <person name="Grigoriev I.V."/>
            <person name="Riley R."/>
            <person name="Lipzen A."/>
            <person name="Berrin J.G."/>
            <person name="Master E.R."/>
            <person name="Rosso M.N."/>
        </authorList>
    </citation>
    <scope>NUCLEOTIDE SEQUENCE [LARGE SCALE GENOMIC DNA]</scope>
    <source>
        <strain evidence="5 6">BRFM310</strain>
    </source>
</reference>
<dbReference type="Gene3D" id="2.30.30.790">
    <property type="match status" value="1"/>
</dbReference>
<keyword evidence="2" id="KW-0689">Ribosomal protein</keyword>
<dbReference type="Proteomes" id="UP000193067">
    <property type="component" value="Unassembled WGS sequence"/>
</dbReference>
<dbReference type="GO" id="GO:0003735">
    <property type="term" value="F:structural constituent of ribosome"/>
    <property type="evidence" value="ECO:0007669"/>
    <property type="project" value="InterPro"/>
</dbReference>
<feature type="compositionally biased region" description="Basic and acidic residues" evidence="4">
    <location>
        <begin position="1"/>
        <end position="17"/>
    </location>
</feature>
<organism evidence="5 6">
    <name type="scientific">Trametes coccinea (strain BRFM310)</name>
    <name type="common">Pycnoporus coccineus</name>
    <dbReference type="NCBI Taxonomy" id="1353009"/>
    <lineage>
        <taxon>Eukaryota</taxon>
        <taxon>Fungi</taxon>
        <taxon>Dikarya</taxon>
        <taxon>Basidiomycota</taxon>
        <taxon>Agaricomycotina</taxon>
        <taxon>Agaricomycetes</taxon>
        <taxon>Polyporales</taxon>
        <taxon>Polyporaceae</taxon>
        <taxon>Trametes</taxon>
    </lineage>
</organism>
<feature type="region of interest" description="Disordered" evidence="4">
    <location>
        <begin position="1"/>
        <end position="25"/>
    </location>
</feature>
<dbReference type="Pfam" id="PF01245">
    <property type="entry name" value="Ribosomal_L19"/>
    <property type="match status" value="1"/>
</dbReference>
<dbReference type="InterPro" id="IPR038657">
    <property type="entry name" value="Ribosomal_bL19_sf"/>
</dbReference>
<evidence type="ECO:0000256" key="4">
    <source>
        <dbReference type="SAM" id="MobiDB-lite"/>
    </source>
</evidence>
<dbReference type="InterPro" id="IPR001857">
    <property type="entry name" value="Ribosomal_bL19"/>
</dbReference>
<accession>A0A1Y2IDL7</accession>
<evidence type="ECO:0000256" key="3">
    <source>
        <dbReference type="ARBA" id="ARBA00023274"/>
    </source>
</evidence>
<evidence type="ECO:0000313" key="5">
    <source>
        <dbReference type="EMBL" id="OSC99215.1"/>
    </source>
</evidence>
<dbReference type="InterPro" id="IPR008991">
    <property type="entry name" value="Translation_prot_SH3-like_sf"/>
</dbReference>
<name>A0A1Y2IDL7_TRAC3</name>
<sequence>MSEGQGEERNSGSRDTPHTFTIPPRSVASGRVYRVQASKPRATRLQRLRNSTLLSSAQLAATVLTTTTTRLWLFASSGVGSHTMLNVFRRCARRLMSTATEASSSAYPFSKVAVIPPPPPVPTPEPVKFGKGLMAYLPQRTLPQHKLDLLARFNKRHPERIMPGSVLQVTTNHAPSSFTGVVLSIRRRGADTSFVLRNVINRTGVEVQFFVCSPHVKDIKVLMRAGGKGGEGRVGRRMRRAKLFYLRDSPEKMTAISAGLR</sequence>
<evidence type="ECO:0008006" key="7">
    <source>
        <dbReference type="Google" id="ProtNLM"/>
    </source>
</evidence>
<dbReference type="AlphaFoldDB" id="A0A1Y2IDL7"/>
<dbReference type="SUPFAM" id="SSF50104">
    <property type="entry name" value="Translation proteins SH3-like domain"/>
    <property type="match status" value="1"/>
</dbReference>
<proteinExistence type="inferred from homology"/>
<evidence type="ECO:0000256" key="1">
    <source>
        <dbReference type="ARBA" id="ARBA00005781"/>
    </source>
</evidence>
<dbReference type="PANTHER" id="PTHR15680">
    <property type="entry name" value="RIBOSOMAL PROTEIN L19"/>
    <property type="match status" value="1"/>
</dbReference>
<evidence type="ECO:0000256" key="2">
    <source>
        <dbReference type="ARBA" id="ARBA00022980"/>
    </source>
</evidence>
<keyword evidence="6" id="KW-1185">Reference proteome</keyword>
<evidence type="ECO:0000313" key="6">
    <source>
        <dbReference type="Proteomes" id="UP000193067"/>
    </source>
</evidence>
<dbReference type="OrthoDB" id="4726at2759"/>
<keyword evidence="3" id="KW-0687">Ribonucleoprotein</keyword>
<protein>
    <recommendedName>
        <fullName evidence="7">Translation protein SH3-like domain-containing protein</fullName>
    </recommendedName>
</protein>
<dbReference type="GO" id="GO:0006412">
    <property type="term" value="P:translation"/>
    <property type="evidence" value="ECO:0007669"/>
    <property type="project" value="InterPro"/>
</dbReference>
<dbReference type="STRING" id="1353009.A0A1Y2IDL7"/>
<dbReference type="GO" id="GO:0005762">
    <property type="term" value="C:mitochondrial large ribosomal subunit"/>
    <property type="evidence" value="ECO:0007669"/>
    <property type="project" value="TreeGrafter"/>
</dbReference>